<reference evidence="2" key="1">
    <citation type="submission" date="2017-09" db="EMBL/GenBank/DDBJ databases">
        <title>Depth-based differentiation of microbial function through sediment-hosted aquifers and enrichment of novel symbionts in the deep terrestrial subsurface.</title>
        <authorList>
            <person name="Probst A.J."/>
            <person name="Ladd B."/>
            <person name="Jarett J.K."/>
            <person name="Geller-Mcgrath D.E."/>
            <person name="Sieber C.M.K."/>
            <person name="Emerson J.B."/>
            <person name="Anantharaman K."/>
            <person name="Thomas B.C."/>
            <person name="Malmstrom R."/>
            <person name="Stieglmeier M."/>
            <person name="Klingl A."/>
            <person name="Woyke T."/>
            <person name="Ryan C.M."/>
            <person name="Banfield J.F."/>
        </authorList>
    </citation>
    <scope>NUCLEOTIDE SEQUENCE [LARGE SCALE GENOMIC DNA]</scope>
</reference>
<organism evidence="1 2">
    <name type="scientific">Candidatus Roizmanbacteria bacterium CG_4_9_14_0_8_um_filter_34_12</name>
    <dbReference type="NCBI Taxonomy" id="1974840"/>
    <lineage>
        <taxon>Bacteria</taxon>
        <taxon>Candidatus Roizmaniibacteriota</taxon>
    </lineage>
</organism>
<sequence length="538" mass="59135">NRVWRNDGVINAPTISRAYSAANGDPEAFVNMIGRYNNYGDDLGIVVDSFKGVSPAARGRGGSSLGIINPAMVDGPQHLLFPNPANEAEWMFRLPWESAEQARVVRLPWQKAEQIIPAGVIGQTTVSKKIGLVQRILPAREVKVGFISDVHSDVAAFNASLQDLGIVDSAGIATGKHAIFGGDYFGKTTTGLVSVNPNPGLEILEKVITLQKESSGKIVALAGNWETRIALAMRTARQAEVDITNQTLRETLIRTANSKRFSLDEIDVAISPAHLDTVVDQLSQLRFLHQLPDGSIAQHVDTAELLRYAFKDEAEVDHLLTHRPDLAKNVKQILQGRGDKKSSISVEDLTTLKKAFNAIYWDNKTIVERVNTNATTIMRDGIIKIDDENTGVALMALDTDMAGELVFYQQPEVAIAFRDIFDPRGQIFHGHSPVDTVRSLAIENKFDEIAPGVFRFVTDQGALVDMHNLDGRMSTGMRISRPDGQFFPVLKGIVQTNTGDAIFSEPQKLAQDITFSVRPNDVLYRAYQLFGTFLAAIF</sequence>
<dbReference type="AlphaFoldDB" id="A0A2M8DB55"/>
<evidence type="ECO:0000313" key="1">
    <source>
        <dbReference type="EMBL" id="PJB87647.1"/>
    </source>
</evidence>
<dbReference type="InterPro" id="IPR029052">
    <property type="entry name" value="Metallo-depent_PP-like"/>
</dbReference>
<feature type="non-terminal residue" evidence="1">
    <location>
        <position position="1"/>
    </location>
</feature>
<dbReference type="SUPFAM" id="SSF56300">
    <property type="entry name" value="Metallo-dependent phosphatases"/>
    <property type="match status" value="1"/>
</dbReference>
<comment type="caution">
    <text evidence="1">The sequence shown here is derived from an EMBL/GenBank/DDBJ whole genome shotgun (WGS) entry which is preliminary data.</text>
</comment>
<accession>A0A2M8DB55</accession>
<dbReference type="Gene3D" id="3.60.21.10">
    <property type="match status" value="1"/>
</dbReference>
<gene>
    <name evidence="1" type="ORF">CO083_05895</name>
</gene>
<evidence type="ECO:0000313" key="2">
    <source>
        <dbReference type="Proteomes" id="UP000229706"/>
    </source>
</evidence>
<dbReference type="EMBL" id="PFTH01000214">
    <property type="protein sequence ID" value="PJB87647.1"/>
    <property type="molecule type" value="Genomic_DNA"/>
</dbReference>
<proteinExistence type="predicted"/>
<name>A0A2M8DB55_9BACT</name>
<protein>
    <submittedName>
        <fullName evidence="1">Uncharacterized protein</fullName>
    </submittedName>
</protein>
<dbReference type="Proteomes" id="UP000229706">
    <property type="component" value="Unassembled WGS sequence"/>
</dbReference>